<evidence type="ECO:0000313" key="1">
    <source>
        <dbReference type="EMBL" id="KAK3062139.1"/>
    </source>
</evidence>
<proteinExistence type="predicted"/>
<sequence>MSFTTNATIASFGGKLLKLSHKAKSTNCDMNLNLYMPPTSNKKIPVLFYLSGLTCTGDNCSEKGFFQHMASKKGIAVVYPDTSPRGLNIEGEDDAYDFGSGAGFYVDATKEPWTKGYNMYSYITDELPKALFESFDNLDSQKVSITGHSMGGHGALTLFLKNPGKYKSCSAFAPIANPINAPWGQKAFKGYFGEDQQQKWKEHDATELVKNWKGKDLDLLIDVGTGDNFYKQKQLLPENFMDAAKEAGVEKNIKLRMQPDYDHSYYFMSSFADEHVEYHSKFLL</sequence>
<comment type="caution">
    <text evidence="1">The sequence shown here is derived from an EMBL/GenBank/DDBJ whole genome shotgun (WGS) entry which is preliminary data.</text>
</comment>
<dbReference type="EMBL" id="JAWDJW010007450">
    <property type="protein sequence ID" value="KAK3062139.1"/>
    <property type="molecule type" value="Genomic_DNA"/>
</dbReference>
<protein>
    <submittedName>
        <fullName evidence="1">Uncharacterized protein</fullName>
    </submittedName>
</protein>
<reference evidence="1" key="1">
    <citation type="submission" date="2024-09" db="EMBL/GenBank/DDBJ databases">
        <title>Black Yeasts Isolated from many extreme environments.</title>
        <authorList>
            <person name="Coleine C."/>
            <person name="Stajich J.E."/>
            <person name="Selbmann L."/>
        </authorList>
    </citation>
    <scope>NUCLEOTIDE SEQUENCE</scope>
    <source>
        <strain evidence="1">CCFEE 5737</strain>
    </source>
</reference>
<organism evidence="1 2">
    <name type="scientific">Coniosporium uncinatum</name>
    <dbReference type="NCBI Taxonomy" id="93489"/>
    <lineage>
        <taxon>Eukaryota</taxon>
        <taxon>Fungi</taxon>
        <taxon>Dikarya</taxon>
        <taxon>Ascomycota</taxon>
        <taxon>Pezizomycotina</taxon>
        <taxon>Dothideomycetes</taxon>
        <taxon>Dothideomycetes incertae sedis</taxon>
        <taxon>Coniosporium</taxon>
    </lineage>
</organism>
<name>A0ACC3D5Q6_9PEZI</name>
<evidence type="ECO:0000313" key="2">
    <source>
        <dbReference type="Proteomes" id="UP001186974"/>
    </source>
</evidence>
<dbReference type="Proteomes" id="UP001186974">
    <property type="component" value="Unassembled WGS sequence"/>
</dbReference>
<accession>A0ACC3D5Q6</accession>
<gene>
    <name evidence="1" type="ORF">LTS18_004751</name>
</gene>
<keyword evidence="2" id="KW-1185">Reference proteome</keyword>